<keyword evidence="5" id="KW-1185">Reference proteome</keyword>
<evidence type="ECO:0000313" key="4">
    <source>
        <dbReference type="EMBL" id="KAF6197875.1"/>
    </source>
</evidence>
<dbReference type="AlphaFoldDB" id="A0A8S9WR18"/>
<dbReference type="SMART" id="SM00343">
    <property type="entry name" value="ZnF_C2HC"/>
    <property type="match status" value="2"/>
</dbReference>
<evidence type="ECO:0000256" key="2">
    <source>
        <dbReference type="SAM" id="MobiDB-lite"/>
    </source>
</evidence>
<feature type="region of interest" description="Disordered" evidence="2">
    <location>
        <begin position="1"/>
        <end position="27"/>
    </location>
</feature>
<reference evidence="4" key="1">
    <citation type="journal article" date="2021" name="Mol. Ecol. Resour.">
        <title>Apolygus lucorum genome provides insights into omnivorousness and mesophyll feeding.</title>
        <authorList>
            <person name="Liu Y."/>
            <person name="Liu H."/>
            <person name="Wang H."/>
            <person name="Huang T."/>
            <person name="Liu B."/>
            <person name="Yang B."/>
            <person name="Yin L."/>
            <person name="Li B."/>
            <person name="Zhang Y."/>
            <person name="Zhang S."/>
            <person name="Jiang F."/>
            <person name="Zhang X."/>
            <person name="Ren Y."/>
            <person name="Wang B."/>
            <person name="Wang S."/>
            <person name="Lu Y."/>
            <person name="Wu K."/>
            <person name="Fan W."/>
            <person name="Wang G."/>
        </authorList>
    </citation>
    <scope>NUCLEOTIDE SEQUENCE</scope>
    <source>
        <strain evidence="4">12Hb</strain>
    </source>
</reference>
<dbReference type="GO" id="GO:0008270">
    <property type="term" value="F:zinc ion binding"/>
    <property type="evidence" value="ECO:0007669"/>
    <property type="project" value="UniProtKB-KW"/>
</dbReference>
<comment type="caution">
    <text evidence="4">The sequence shown here is derived from an EMBL/GenBank/DDBJ whole genome shotgun (WGS) entry which is preliminary data.</text>
</comment>
<dbReference type="EMBL" id="WIXP02000017">
    <property type="protein sequence ID" value="KAF6197875.1"/>
    <property type="molecule type" value="Genomic_DNA"/>
</dbReference>
<gene>
    <name evidence="4" type="ORF">GE061_008849</name>
</gene>
<evidence type="ECO:0000256" key="1">
    <source>
        <dbReference type="PROSITE-ProRule" id="PRU00047"/>
    </source>
</evidence>
<dbReference type="PROSITE" id="PS50158">
    <property type="entry name" value="ZF_CCHC"/>
    <property type="match status" value="2"/>
</dbReference>
<keyword evidence="1" id="KW-0479">Metal-binding</keyword>
<dbReference type="GO" id="GO:0003676">
    <property type="term" value="F:nucleic acid binding"/>
    <property type="evidence" value="ECO:0007669"/>
    <property type="project" value="InterPro"/>
</dbReference>
<dbReference type="InterPro" id="IPR001878">
    <property type="entry name" value="Znf_CCHC"/>
</dbReference>
<evidence type="ECO:0000259" key="3">
    <source>
        <dbReference type="PROSITE" id="PS50158"/>
    </source>
</evidence>
<dbReference type="PANTHER" id="PTHR19963">
    <property type="entry name" value="CCHC-TYPE DOMAIN-CONTAINING PROTEIN"/>
    <property type="match status" value="1"/>
</dbReference>
<keyword evidence="1" id="KW-0862">Zinc</keyword>
<name>A0A8S9WR18_APOLU</name>
<evidence type="ECO:0000313" key="5">
    <source>
        <dbReference type="Proteomes" id="UP000466442"/>
    </source>
</evidence>
<dbReference type="Gene3D" id="4.10.60.10">
    <property type="entry name" value="Zinc finger, CCHC-type"/>
    <property type="match status" value="1"/>
</dbReference>
<dbReference type="InterPro" id="IPR036875">
    <property type="entry name" value="Znf_CCHC_sf"/>
</dbReference>
<protein>
    <recommendedName>
        <fullName evidence="3">CCHC-type domain-containing protein</fullName>
    </recommendedName>
</protein>
<organism evidence="4 5">
    <name type="scientific">Apolygus lucorum</name>
    <name type="common">Small green plant bug</name>
    <name type="synonym">Lygocoris lucorum</name>
    <dbReference type="NCBI Taxonomy" id="248454"/>
    <lineage>
        <taxon>Eukaryota</taxon>
        <taxon>Metazoa</taxon>
        <taxon>Ecdysozoa</taxon>
        <taxon>Arthropoda</taxon>
        <taxon>Hexapoda</taxon>
        <taxon>Insecta</taxon>
        <taxon>Pterygota</taxon>
        <taxon>Neoptera</taxon>
        <taxon>Paraneoptera</taxon>
        <taxon>Hemiptera</taxon>
        <taxon>Heteroptera</taxon>
        <taxon>Panheteroptera</taxon>
        <taxon>Cimicomorpha</taxon>
        <taxon>Miridae</taxon>
        <taxon>Mirini</taxon>
        <taxon>Apolygus</taxon>
    </lineage>
</organism>
<dbReference type="Pfam" id="PF00098">
    <property type="entry name" value="zf-CCHC"/>
    <property type="match status" value="2"/>
</dbReference>
<proteinExistence type="predicted"/>
<sequence>MDPNNGQFEQEEAIQLRSGRNVPRIPQPGQSEVAEVLFQPGETTVGPLFPTPSIANNEPLILPAIDAETPLQPNPPTDPFLPIDEPLKGPEQPSEHAVGELTRQVVMVLKELGWTPPVIPGSYASHDRSQQTSLVKTGFKPDLYDGSKSWADYKMHFDAVTQANNWDDRAAGLALAASLRGSAQCVLEEFSGRDYGELVEYLEMEFGDGNRAQVYEMQLRGRVQGAQEDFPDFARAVKVLARKAYPRAGAEAIGIAALGQFQDGLRNERVREMVIFGAPLTLRAAVDLAIRADVSLTRARVVPQQPRQFRQLEQQQPRQMIQMRRPIANNNDVEQERGMPAIRESLVCYRCDGQGHGVRDCPTRITICLRCDAPGHLARDCPTRVRPGNGHKSQ</sequence>
<dbReference type="SUPFAM" id="SSF57756">
    <property type="entry name" value="Retrovirus zinc finger-like domains"/>
    <property type="match status" value="1"/>
</dbReference>
<keyword evidence="1" id="KW-0863">Zinc-finger</keyword>
<dbReference type="Proteomes" id="UP000466442">
    <property type="component" value="Unassembled WGS sequence"/>
</dbReference>
<feature type="domain" description="CCHC-type" evidence="3">
    <location>
        <begin position="368"/>
        <end position="382"/>
    </location>
</feature>
<feature type="domain" description="CCHC-type" evidence="3">
    <location>
        <begin position="348"/>
        <end position="362"/>
    </location>
</feature>
<dbReference type="OrthoDB" id="425619at2759"/>
<dbReference type="PANTHER" id="PTHR19963:SF30">
    <property type="entry name" value="ENDONUCLEASE_EXONUCLEASE_PHOSPHATASE DOMAIN-CONTAINING PROTEIN"/>
    <property type="match status" value="1"/>
</dbReference>
<accession>A0A8S9WR18</accession>